<reference evidence="17" key="1">
    <citation type="submission" date="2023-01" db="EMBL/GenBank/DDBJ databases">
        <title>The diversity of Class Acidimicrobiia in South China Sea sediment environments and the proposal of Iamia marina sp. nov., a novel species of the genus Iamia.</title>
        <authorList>
            <person name="He Y."/>
            <person name="Tian X."/>
        </authorList>
    </citation>
    <scope>NUCLEOTIDE SEQUENCE</scope>
    <source>
        <strain evidence="17">DSM 19957</strain>
    </source>
</reference>
<keyword evidence="2 13" id="KW-0547">Nucleotide-binding</keyword>
<dbReference type="InterPro" id="IPR030934">
    <property type="entry name" value="Intein_C"/>
</dbReference>
<evidence type="ECO:0000313" key="18">
    <source>
        <dbReference type="Proteomes" id="UP001216390"/>
    </source>
</evidence>
<feature type="domain" description="UvrD-like helicase C-terminal" evidence="16">
    <location>
        <begin position="646"/>
        <end position="912"/>
    </location>
</feature>
<evidence type="ECO:0000256" key="11">
    <source>
        <dbReference type="ARBA" id="ARBA00067565"/>
    </source>
</evidence>
<dbReference type="PANTHER" id="PTHR11070:SF2">
    <property type="entry name" value="ATP-DEPENDENT DNA HELICASE SRS2"/>
    <property type="match status" value="1"/>
</dbReference>
<dbReference type="Gene3D" id="1.10.486.10">
    <property type="entry name" value="PCRA, domain 4"/>
    <property type="match status" value="1"/>
</dbReference>
<dbReference type="PROSITE" id="PS51198">
    <property type="entry name" value="UVRD_HELICASE_ATP_BIND"/>
    <property type="match status" value="1"/>
</dbReference>
<dbReference type="GO" id="GO:0009314">
    <property type="term" value="P:response to radiation"/>
    <property type="evidence" value="ECO:0007669"/>
    <property type="project" value="UniProtKB-ARBA"/>
</dbReference>
<dbReference type="SUPFAM" id="SSF51294">
    <property type="entry name" value="Hedgehog/intein (Hint) domain"/>
    <property type="match status" value="1"/>
</dbReference>
<keyword evidence="6" id="KW-0238">DNA-binding</keyword>
<evidence type="ECO:0000256" key="7">
    <source>
        <dbReference type="ARBA" id="ARBA00023235"/>
    </source>
</evidence>
<dbReference type="Pfam" id="PF13361">
    <property type="entry name" value="UvrD_C"/>
    <property type="match status" value="2"/>
</dbReference>
<evidence type="ECO:0000256" key="3">
    <source>
        <dbReference type="ARBA" id="ARBA00022801"/>
    </source>
</evidence>
<evidence type="ECO:0000256" key="12">
    <source>
        <dbReference type="ARBA" id="ARBA00077374"/>
    </source>
</evidence>
<accession>A0AAE9Y695</accession>
<evidence type="ECO:0000256" key="5">
    <source>
        <dbReference type="ARBA" id="ARBA00022840"/>
    </source>
</evidence>
<comment type="similarity">
    <text evidence="1">Belongs to the helicase family. UvrD subfamily.</text>
</comment>
<dbReference type="EC" id="5.6.2.4" evidence="9"/>
<keyword evidence="7" id="KW-0413">Isomerase</keyword>
<comment type="catalytic activity">
    <reaction evidence="8">
        <text>Couples ATP hydrolysis with the unwinding of duplex DNA by translocating in the 3'-5' direction.</text>
        <dbReference type="EC" id="5.6.2.4"/>
    </reaction>
</comment>
<dbReference type="CDD" id="cd18807">
    <property type="entry name" value="SF1_C_UvrD"/>
    <property type="match status" value="1"/>
</dbReference>
<comment type="catalytic activity">
    <reaction evidence="10">
        <text>ATP + H2O = ADP + phosphate + H(+)</text>
        <dbReference type="Rhea" id="RHEA:13065"/>
        <dbReference type="ChEBI" id="CHEBI:15377"/>
        <dbReference type="ChEBI" id="CHEBI:15378"/>
        <dbReference type="ChEBI" id="CHEBI:30616"/>
        <dbReference type="ChEBI" id="CHEBI:43474"/>
        <dbReference type="ChEBI" id="CHEBI:456216"/>
        <dbReference type="EC" id="5.6.2.4"/>
    </reaction>
</comment>
<dbReference type="PANTHER" id="PTHR11070">
    <property type="entry name" value="UVRD / RECB / PCRA DNA HELICASE FAMILY MEMBER"/>
    <property type="match status" value="1"/>
</dbReference>
<evidence type="ECO:0000256" key="4">
    <source>
        <dbReference type="ARBA" id="ARBA00022806"/>
    </source>
</evidence>
<dbReference type="InterPro" id="IPR014016">
    <property type="entry name" value="UvrD-like_ATP-bd"/>
</dbReference>
<evidence type="ECO:0000256" key="8">
    <source>
        <dbReference type="ARBA" id="ARBA00034617"/>
    </source>
</evidence>
<dbReference type="InterPro" id="IPR014017">
    <property type="entry name" value="DNA_helicase_UvrD-like_C"/>
</dbReference>
<dbReference type="InterPro" id="IPR003587">
    <property type="entry name" value="Hint_dom_N"/>
</dbReference>
<dbReference type="KEGG" id="ima:PO878_01740"/>
<dbReference type="InterPro" id="IPR013986">
    <property type="entry name" value="DExx_box_DNA_helicase_dom_sf"/>
</dbReference>
<evidence type="ECO:0000256" key="1">
    <source>
        <dbReference type="ARBA" id="ARBA00009922"/>
    </source>
</evidence>
<dbReference type="GO" id="GO:0005829">
    <property type="term" value="C:cytosol"/>
    <property type="evidence" value="ECO:0007669"/>
    <property type="project" value="TreeGrafter"/>
</dbReference>
<evidence type="ECO:0000256" key="6">
    <source>
        <dbReference type="ARBA" id="ARBA00023125"/>
    </source>
</evidence>
<dbReference type="InterPro" id="IPR036844">
    <property type="entry name" value="Hint_dom_sf"/>
</dbReference>
<dbReference type="FunFam" id="1.10.10.160:FF:000001">
    <property type="entry name" value="ATP-dependent DNA helicase"/>
    <property type="match status" value="1"/>
</dbReference>
<dbReference type="Pfam" id="PF21196">
    <property type="entry name" value="PcrA_UvrD_tudor"/>
    <property type="match status" value="1"/>
</dbReference>
<dbReference type="GO" id="GO:0003677">
    <property type="term" value="F:DNA binding"/>
    <property type="evidence" value="ECO:0007669"/>
    <property type="project" value="UniProtKB-KW"/>
</dbReference>
<evidence type="ECO:0000259" key="15">
    <source>
        <dbReference type="PROSITE" id="PS51198"/>
    </source>
</evidence>
<dbReference type="FunFam" id="1.10.486.10:FF:000003">
    <property type="entry name" value="ATP-dependent DNA helicase"/>
    <property type="match status" value="1"/>
</dbReference>
<sequence length="1117" mass="122692">MPGPDRPAGELDLLAGLNPSQVDAVTHVDGPLLVLAGAGSGKTRVLTHRIAHLIQDHDVSPFSILAITFTNKAADEMKQRVAALVGPVAQKMWVSTFHSACVRILRREAPRLGYPSSFTIYDQADAVRLTTYVLRDLDIDTKRFPPRAVHATISAAKNKGIGVDAYEQAATNPFERRYAEVYREYQARLRKAGAMDFDDLLGVTVEVLRSFPDALEHYQRRFSHILVDEYQDTNPVQNDLVMLLGAAHRNVCVVGDHDQCFPPGTPISTPDGPRPIEDLAEGDEVWGTGGDGQRHRSVVAATHQGRWSGRTYRVRAGGREVRGTPHHLLLARPTLPEDRWVVYLMERSDRGYRIGVTRSMRPDGRGGREIGPRVRVNQEHGDRVWVVRLCETRAEAGFWEAFYAAEYGLPTACFHGVGRDLVMDEELIGRLYLELDTEGRAKALMDDLDLHRDFPHHRPAAGGRRQTVNLTMFSDGRTGIGYHRVQWCSNRPEVAARLRAAGIALRDEASPSPRLESCRKSWAEAEALARTVAAAGALDIRRRARVGGTLYDFTPLAHLWPGMTVLVEDDGAFVEAVVDAVEVDEHEGTVHDLEVRPTHTFSAGGVLVHNSIYAFRGADMSNIVDFETAFPEVNVVLLEQNYRSTQTVLDAANAVIAHNVTRKPKELWTDQGAGEPILRFHADDESDEAQWVTTRMSGFHDQGRRWGDMAVFYRTNAQSRVLEESLARSGIPYKVVGGTRFYDRREVKDAVAYLKAVVNPADEVAVKRVLNTPKRGVGDASVARLDAWAASQGITFMEALGRAEDAGVGGRAVTGITSFLRVLEAATEVTDEGPGRMLEVLLDESGYVAELRAEHSIEAEGRIENLAELVGAAREVEAADVFLEQISLVADTDDIEDDESEVLLMTLHAAKGLEFPVVFVIGLEDGVFPHMRALTEPAELEEERRLAYVGITRAREALHLSHAWARTMFGATQYNPPSRFLDEIPSALVSEVQGRRRASRSGGGGWRSRAGAADDTPSGRVFGAGGRARGEVSPARARREAARERRVDAAVDAGSAAEPVGAAALGLKVGDDVRHAKWGDGVILEVEGQGDKSEALIRFPTVGEKRLLLAWAPVERA</sequence>
<dbReference type="Gene3D" id="3.40.50.300">
    <property type="entry name" value="P-loop containing nucleotide triphosphate hydrolases"/>
    <property type="match status" value="2"/>
</dbReference>
<dbReference type="GO" id="GO:0000725">
    <property type="term" value="P:recombinational repair"/>
    <property type="evidence" value="ECO:0007669"/>
    <property type="project" value="TreeGrafter"/>
</dbReference>
<evidence type="ECO:0000256" key="13">
    <source>
        <dbReference type="PROSITE-ProRule" id="PRU00560"/>
    </source>
</evidence>
<dbReference type="PROSITE" id="PS50818">
    <property type="entry name" value="INTEIN_C_TER"/>
    <property type="match status" value="1"/>
</dbReference>
<gene>
    <name evidence="17" type="ORF">PO878_01740</name>
</gene>
<evidence type="ECO:0000256" key="2">
    <source>
        <dbReference type="ARBA" id="ARBA00022741"/>
    </source>
</evidence>
<feature type="region of interest" description="Disordered" evidence="14">
    <location>
        <begin position="992"/>
        <end position="1041"/>
    </location>
</feature>
<dbReference type="SMART" id="SM00306">
    <property type="entry name" value="HintN"/>
    <property type="match status" value="1"/>
</dbReference>
<dbReference type="Gene3D" id="1.10.10.160">
    <property type="match status" value="1"/>
</dbReference>
<dbReference type="InterPro" id="IPR027417">
    <property type="entry name" value="P-loop_NTPase"/>
</dbReference>
<dbReference type="PROSITE" id="PS51217">
    <property type="entry name" value="UVRD_HELICASE_CTER"/>
    <property type="match status" value="1"/>
</dbReference>
<dbReference type="GO" id="GO:0043138">
    <property type="term" value="F:3'-5' DNA helicase activity"/>
    <property type="evidence" value="ECO:0007669"/>
    <property type="project" value="UniProtKB-EC"/>
</dbReference>
<protein>
    <recommendedName>
        <fullName evidence="11">ATP-dependent DNA helicase UvrD1</fullName>
        <ecNumber evidence="9">5.6.2.4</ecNumber>
    </recommendedName>
    <alternativeName>
        <fullName evidence="12">DNA 3'-5' helicase UvrD1</fullName>
    </alternativeName>
</protein>
<organism evidence="17 18">
    <name type="scientific">Iamia majanohamensis</name>
    <dbReference type="NCBI Taxonomy" id="467976"/>
    <lineage>
        <taxon>Bacteria</taxon>
        <taxon>Bacillati</taxon>
        <taxon>Actinomycetota</taxon>
        <taxon>Acidimicrobiia</taxon>
        <taxon>Acidimicrobiales</taxon>
        <taxon>Iamiaceae</taxon>
        <taxon>Iamia</taxon>
    </lineage>
</organism>
<dbReference type="Proteomes" id="UP001216390">
    <property type="component" value="Chromosome"/>
</dbReference>
<evidence type="ECO:0000256" key="14">
    <source>
        <dbReference type="SAM" id="MobiDB-lite"/>
    </source>
</evidence>
<proteinExistence type="inferred from homology"/>
<dbReference type="EMBL" id="CP116942">
    <property type="protein sequence ID" value="WCO67440.1"/>
    <property type="molecule type" value="Genomic_DNA"/>
</dbReference>
<dbReference type="GO" id="GO:0016787">
    <property type="term" value="F:hydrolase activity"/>
    <property type="evidence" value="ECO:0007669"/>
    <property type="project" value="UniProtKB-UniRule"/>
</dbReference>
<dbReference type="Gene3D" id="2.170.16.10">
    <property type="entry name" value="Hedgehog/Intein (Hint) domain"/>
    <property type="match status" value="2"/>
</dbReference>
<dbReference type="AlphaFoldDB" id="A0AAE9Y695"/>
<name>A0AAE9Y695_9ACTN</name>
<evidence type="ECO:0000256" key="10">
    <source>
        <dbReference type="ARBA" id="ARBA00048988"/>
    </source>
</evidence>
<feature type="domain" description="UvrD-like helicase ATP-binding" evidence="15">
    <location>
        <begin position="15"/>
        <end position="308"/>
    </location>
</feature>
<dbReference type="PROSITE" id="PS50817">
    <property type="entry name" value="INTEIN_N_TER"/>
    <property type="match status" value="1"/>
</dbReference>
<keyword evidence="18" id="KW-1185">Reference proteome</keyword>
<feature type="binding site" evidence="13">
    <location>
        <begin position="36"/>
        <end position="43"/>
    </location>
    <ligand>
        <name>ATP</name>
        <dbReference type="ChEBI" id="CHEBI:30616"/>
    </ligand>
</feature>
<dbReference type="InterPro" id="IPR006141">
    <property type="entry name" value="Intein_N"/>
</dbReference>
<keyword evidence="5 13" id="KW-0067">ATP-binding</keyword>
<dbReference type="CDD" id="cd17932">
    <property type="entry name" value="DEXQc_UvrD"/>
    <property type="match status" value="1"/>
</dbReference>
<dbReference type="CDD" id="cd00081">
    <property type="entry name" value="Hint"/>
    <property type="match status" value="1"/>
</dbReference>
<dbReference type="GO" id="GO:0033202">
    <property type="term" value="C:DNA helicase complex"/>
    <property type="evidence" value="ECO:0007669"/>
    <property type="project" value="TreeGrafter"/>
</dbReference>
<dbReference type="GO" id="GO:0016539">
    <property type="term" value="P:intein-mediated protein splicing"/>
    <property type="evidence" value="ECO:0007669"/>
    <property type="project" value="InterPro"/>
</dbReference>
<evidence type="ECO:0000256" key="9">
    <source>
        <dbReference type="ARBA" id="ARBA00034808"/>
    </source>
</evidence>
<evidence type="ECO:0000313" key="17">
    <source>
        <dbReference type="EMBL" id="WCO67440.1"/>
    </source>
</evidence>
<dbReference type="SUPFAM" id="SSF52540">
    <property type="entry name" value="P-loop containing nucleoside triphosphate hydrolases"/>
    <property type="match status" value="3"/>
</dbReference>
<keyword evidence="4 13" id="KW-0347">Helicase</keyword>
<dbReference type="Pfam" id="PF00580">
    <property type="entry name" value="UvrD-helicase"/>
    <property type="match status" value="1"/>
</dbReference>
<dbReference type="InterPro" id="IPR000212">
    <property type="entry name" value="DNA_helicase_UvrD/REP"/>
</dbReference>
<dbReference type="GO" id="GO:0005524">
    <property type="term" value="F:ATP binding"/>
    <property type="evidence" value="ECO:0007669"/>
    <property type="project" value="UniProtKB-UniRule"/>
</dbReference>
<evidence type="ECO:0000259" key="16">
    <source>
        <dbReference type="PROSITE" id="PS51217"/>
    </source>
</evidence>
<keyword evidence="3 13" id="KW-0378">Hydrolase</keyword>
<dbReference type="RefSeq" id="WP_272736961.1">
    <property type="nucleotide sequence ID" value="NZ_CP116942.1"/>
</dbReference>